<dbReference type="EMBL" id="JAANIU010007158">
    <property type="protein sequence ID" value="KAG1538788.1"/>
    <property type="molecule type" value="Genomic_DNA"/>
</dbReference>
<dbReference type="PANTHER" id="PTHR43217:SF1">
    <property type="entry name" value="SUCCINATE SEMIALDEHYDE DEHYDROGENASE [NAD(P)+] SAD"/>
    <property type="match status" value="1"/>
</dbReference>
<protein>
    <recommendedName>
        <fullName evidence="2">Aldehyde dehydrogenase domain-containing protein</fullName>
    </recommendedName>
</protein>
<sequence length="202" mass="20850">MVVLTAWVLPTRDTRGSSLRSASAAAPPASATGGGRFPAGFHPGHAGRSSRRAGAQGGSSRAPAAWPGDAAAPARPAAGAAGQRLRSAGRAGNNSAGNIRLTAGGAQWGSSSRRSPMTVEIVDPATGLVTYRHELMGAADIEQRLQAAAEAFPGWADRSLQERGAILRQIAAQLRARRDDLQQAMTHEMGKLKAEALAEVDN</sequence>
<evidence type="ECO:0000259" key="2">
    <source>
        <dbReference type="Pfam" id="PF00171"/>
    </source>
</evidence>
<dbReference type="InterPro" id="IPR016162">
    <property type="entry name" value="Ald_DH_N"/>
</dbReference>
<name>A0A9P6Y3S2_9FUNG</name>
<dbReference type="Proteomes" id="UP000740926">
    <property type="component" value="Unassembled WGS sequence"/>
</dbReference>
<accession>A0A9P6Y3S2</accession>
<dbReference type="InterPro" id="IPR015590">
    <property type="entry name" value="Aldehyde_DH_dom"/>
</dbReference>
<gene>
    <name evidence="3" type="ORF">G6F50_014612</name>
</gene>
<dbReference type="InterPro" id="IPR047110">
    <property type="entry name" value="GABD/Sad-like"/>
</dbReference>
<feature type="domain" description="Aldehyde dehydrogenase" evidence="2">
    <location>
        <begin position="117"/>
        <end position="201"/>
    </location>
</feature>
<evidence type="ECO:0000313" key="3">
    <source>
        <dbReference type="EMBL" id="KAG1538788.1"/>
    </source>
</evidence>
<feature type="compositionally biased region" description="Low complexity" evidence="1">
    <location>
        <begin position="16"/>
        <end position="31"/>
    </location>
</feature>
<reference evidence="3 4" key="1">
    <citation type="journal article" date="2020" name="Microb. Genom.">
        <title>Genetic diversity of clinical and environmental Mucorales isolates obtained from an investigation of mucormycosis cases among solid organ transplant recipients.</title>
        <authorList>
            <person name="Nguyen M.H."/>
            <person name="Kaul D."/>
            <person name="Muto C."/>
            <person name="Cheng S.J."/>
            <person name="Richter R.A."/>
            <person name="Bruno V.M."/>
            <person name="Liu G."/>
            <person name="Beyhan S."/>
            <person name="Sundermann A.J."/>
            <person name="Mounaud S."/>
            <person name="Pasculle A.W."/>
            <person name="Nierman W.C."/>
            <person name="Driscoll E."/>
            <person name="Cumbie R."/>
            <person name="Clancy C.J."/>
            <person name="Dupont C.L."/>
        </authorList>
    </citation>
    <scope>NUCLEOTIDE SEQUENCE [LARGE SCALE GENOMIC DNA]</scope>
    <source>
        <strain evidence="3 4">GL24</strain>
    </source>
</reference>
<dbReference type="PANTHER" id="PTHR43217">
    <property type="entry name" value="SUCCINATE SEMIALDEHYDE DEHYDROGENASE [NAD(P)+] SAD"/>
    <property type="match status" value="1"/>
</dbReference>
<comment type="caution">
    <text evidence="3">The sequence shown here is derived from an EMBL/GenBank/DDBJ whole genome shotgun (WGS) entry which is preliminary data.</text>
</comment>
<evidence type="ECO:0000313" key="4">
    <source>
        <dbReference type="Proteomes" id="UP000740926"/>
    </source>
</evidence>
<dbReference type="GO" id="GO:0004777">
    <property type="term" value="F:succinate-semialdehyde dehydrogenase (NAD+) activity"/>
    <property type="evidence" value="ECO:0007669"/>
    <property type="project" value="TreeGrafter"/>
</dbReference>
<feature type="region of interest" description="Disordered" evidence="1">
    <location>
        <begin position="14"/>
        <end position="112"/>
    </location>
</feature>
<dbReference type="SUPFAM" id="SSF53720">
    <property type="entry name" value="ALDH-like"/>
    <property type="match status" value="1"/>
</dbReference>
<dbReference type="Pfam" id="PF00171">
    <property type="entry name" value="Aldedh"/>
    <property type="match status" value="1"/>
</dbReference>
<evidence type="ECO:0000256" key="1">
    <source>
        <dbReference type="SAM" id="MobiDB-lite"/>
    </source>
</evidence>
<keyword evidence="4" id="KW-1185">Reference proteome</keyword>
<dbReference type="Gene3D" id="3.40.605.10">
    <property type="entry name" value="Aldehyde Dehydrogenase, Chain A, domain 1"/>
    <property type="match status" value="1"/>
</dbReference>
<dbReference type="InterPro" id="IPR016161">
    <property type="entry name" value="Ald_DH/histidinol_DH"/>
</dbReference>
<organism evidence="3 4">
    <name type="scientific">Rhizopus delemar</name>
    <dbReference type="NCBI Taxonomy" id="936053"/>
    <lineage>
        <taxon>Eukaryota</taxon>
        <taxon>Fungi</taxon>
        <taxon>Fungi incertae sedis</taxon>
        <taxon>Mucoromycota</taxon>
        <taxon>Mucoromycotina</taxon>
        <taxon>Mucoromycetes</taxon>
        <taxon>Mucorales</taxon>
        <taxon>Mucorineae</taxon>
        <taxon>Rhizopodaceae</taxon>
        <taxon>Rhizopus</taxon>
    </lineage>
</organism>
<proteinExistence type="predicted"/>
<dbReference type="AlphaFoldDB" id="A0A9P6Y3S2"/>
<feature type="compositionally biased region" description="Low complexity" evidence="1">
    <location>
        <begin position="52"/>
        <end position="82"/>
    </location>
</feature>